<gene>
    <name evidence="1" type="ORF">COU81_02595</name>
</gene>
<dbReference type="Proteomes" id="UP000231450">
    <property type="component" value="Unassembled WGS sequence"/>
</dbReference>
<proteinExistence type="predicted"/>
<reference evidence="2" key="1">
    <citation type="submission" date="2017-09" db="EMBL/GenBank/DDBJ databases">
        <title>Depth-based differentiation of microbial function through sediment-hosted aquifers and enrichment of novel symbionts in the deep terrestrial subsurface.</title>
        <authorList>
            <person name="Probst A.J."/>
            <person name="Ladd B."/>
            <person name="Jarett J.K."/>
            <person name="Geller-Mcgrath D.E."/>
            <person name="Sieber C.M.K."/>
            <person name="Emerson J.B."/>
            <person name="Anantharaman K."/>
            <person name="Thomas B.C."/>
            <person name="Malmstrom R."/>
            <person name="Stieglmeier M."/>
            <person name="Klingl A."/>
            <person name="Woyke T."/>
            <person name="Ryan C.M."/>
            <person name="Banfield J.F."/>
        </authorList>
    </citation>
    <scope>NUCLEOTIDE SEQUENCE [LARGE SCALE GENOMIC DNA]</scope>
</reference>
<dbReference type="AlphaFoldDB" id="A0A2M8KDT5"/>
<feature type="non-terminal residue" evidence="1">
    <location>
        <position position="1"/>
    </location>
</feature>
<sequence>CKQLSDIASLCTASGSDNNCNDTFCTENNESPPECVPGFNVCNDAKQSECTADQGCEWK</sequence>
<accession>A0A2M8KDT5</accession>
<evidence type="ECO:0000313" key="1">
    <source>
        <dbReference type="EMBL" id="PJE58082.1"/>
    </source>
</evidence>
<organism evidence="1 2">
    <name type="scientific">Candidatus Portnoybacteria bacterium CG10_big_fil_rev_8_21_14_0_10_36_7</name>
    <dbReference type="NCBI Taxonomy" id="1974812"/>
    <lineage>
        <taxon>Bacteria</taxon>
        <taxon>Candidatus Portnoyibacteriota</taxon>
    </lineage>
</organism>
<evidence type="ECO:0000313" key="2">
    <source>
        <dbReference type="Proteomes" id="UP000231450"/>
    </source>
</evidence>
<comment type="caution">
    <text evidence="1">The sequence shown here is derived from an EMBL/GenBank/DDBJ whole genome shotgun (WGS) entry which is preliminary data.</text>
</comment>
<name>A0A2M8KDT5_9BACT</name>
<protein>
    <submittedName>
        <fullName evidence="1">Uncharacterized protein</fullName>
    </submittedName>
</protein>
<dbReference type="EMBL" id="PFDW01000056">
    <property type="protein sequence ID" value="PJE58082.1"/>
    <property type="molecule type" value="Genomic_DNA"/>
</dbReference>